<feature type="domain" description="Transglutaminase-like" evidence="2">
    <location>
        <begin position="214"/>
        <end position="306"/>
    </location>
</feature>
<dbReference type="SUPFAM" id="SSF81296">
    <property type="entry name" value="E set domains"/>
    <property type="match status" value="1"/>
</dbReference>
<dbReference type="SMART" id="SM00460">
    <property type="entry name" value="TGc"/>
    <property type="match status" value="1"/>
</dbReference>
<dbReference type="Pfam" id="PF00927">
    <property type="entry name" value="Transglut_C"/>
    <property type="match status" value="1"/>
</dbReference>
<comment type="caution">
    <text evidence="3">The sequence shown here is derived from an EMBL/GenBank/DDBJ whole genome shotgun (WGS) entry which is preliminary data.</text>
</comment>
<dbReference type="InterPro" id="IPR014756">
    <property type="entry name" value="Ig_E-set"/>
</dbReference>
<dbReference type="InterPro" id="IPR036238">
    <property type="entry name" value="Transglutaminase_C_sf"/>
</dbReference>
<organism evidence="3 4">
    <name type="scientific">Ranitomeya imitator</name>
    <name type="common">mimic poison frog</name>
    <dbReference type="NCBI Taxonomy" id="111125"/>
    <lineage>
        <taxon>Eukaryota</taxon>
        <taxon>Metazoa</taxon>
        <taxon>Chordata</taxon>
        <taxon>Craniata</taxon>
        <taxon>Vertebrata</taxon>
        <taxon>Euteleostomi</taxon>
        <taxon>Amphibia</taxon>
        <taxon>Batrachia</taxon>
        <taxon>Anura</taxon>
        <taxon>Neobatrachia</taxon>
        <taxon>Hyloidea</taxon>
        <taxon>Dendrobatidae</taxon>
        <taxon>Dendrobatinae</taxon>
        <taxon>Ranitomeya</taxon>
    </lineage>
</organism>
<dbReference type="Pfam" id="PF00868">
    <property type="entry name" value="Transglut_N"/>
    <property type="match status" value="1"/>
</dbReference>
<dbReference type="Pfam" id="PF01841">
    <property type="entry name" value="Transglut_core"/>
    <property type="match status" value="1"/>
</dbReference>
<evidence type="ECO:0000313" key="3">
    <source>
        <dbReference type="EMBL" id="CAJ0948792.1"/>
    </source>
</evidence>
<dbReference type="PIRSF" id="PIRSF000459">
    <property type="entry name" value="TGM_EBP42"/>
    <property type="match status" value="1"/>
</dbReference>
<dbReference type="InterPro" id="IPR050779">
    <property type="entry name" value="Transglutaminase"/>
</dbReference>
<evidence type="ECO:0000259" key="2">
    <source>
        <dbReference type="SMART" id="SM00460"/>
    </source>
</evidence>
<dbReference type="SUPFAM" id="SSF54001">
    <property type="entry name" value="Cysteine proteinases"/>
    <property type="match status" value="1"/>
</dbReference>
<gene>
    <name evidence="3" type="ORF">RIMI_LOCUS12314300</name>
</gene>
<dbReference type="EMBL" id="CAUEEQ010029033">
    <property type="protein sequence ID" value="CAJ0948792.1"/>
    <property type="molecule type" value="Genomic_DNA"/>
</dbReference>
<comment type="similarity">
    <text evidence="1">Belongs to the transglutaminase superfamily. Transglutaminase family.</text>
</comment>
<accession>A0ABN9LUI2</accession>
<dbReference type="InterPro" id="IPR001102">
    <property type="entry name" value="Transglutaminase_N"/>
</dbReference>
<dbReference type="Proteomes" id="UP001176940">
    <property type="component" value="Unassembled WGS sequence"/>
</dbReference>
<reference evidence="3" key="1">
    <citation type="submission" date="2023-07" db="EMBL/GenBank/DDBJ databases">
        <authorList>
            <person name="Stuckert A."/>
        </authorList>
    </citation>
    <scope>NUCLEOTIDE SEQUENCE</scope>
</reference>
<dbReference type="PANTHER" id="PTHR11590:SF79">
    <property type="entry name" value="LOC100145475 PROTEIN"/>
    <property type="match status" value="1"/>
</dbReference>
<dbReference type="InterPro" id="IPR013783">
    <property type="entry name" value="Ig-like_fold"/>
</dbReference>
<proteinExistence type="inferred from homology"/>
<dbReference type="Gene3D" id="2.60.40.10">
    <property type="entry name" value="Immunoglobulins"/>
    <property type="match status" value="2"/>
</dbReference>
<dbReference type="InterPro" id="IPR023608">
    <property type="entry name" value="Transglutaminase_animal"/>
</dbReference>
<dbReference type="Gene3D" id="3.90.260.10">
    <property type="entry name" value="Transglutaminase-like"/>
    <property type="match status" value="1"/>
</dbReference>
<dbReference type="InterPro" id="IPR036985">
    <property type="entry name" value="Transglutaminase-like_sf"/>
</dbReference>
<protein>
    <recommendedName>
        <fullName evidence="2">Transglutaminase-like domain-containing protein</fullName>
    </recommendedName>
</protein>
<dbReference type="PANTHER" id="PTHR11590">
    <property type="entry name" value="PROTEIN-GLUTAMINE GAMMA-GLUTAMYLTRANSFERASE"/>
    <property type="match status" value="1"/>
</dbReference>
<keyword evidence="4" id="KW-1185">Reference proteome</keyword>
<dbReference type="InterPro" id="IPR038765">
    <property type="entry name" value="Papain-like_cys_pep_sf"/>
</dbReference>
<evidence type="ECO:0000313" key="4">
    <source>
        <dbReference type="Proteomes" id="UP001176940"/>
    </source>
</evidence>
<evidence type="ECO:0000256" key="1">
    <source>
        <dbReference type="ARBA" id="ARBA00005968"/>
    </source>
</evidence>
<dbReference type="SUPFAM" id="SSF49309">
    <property type="entry name" value="Transglutaminase, two C-terminal domains"/>
    <property type="match status" value="1"/>
</dbReference>
<dbReference type="InterPro" id="IPR002931">
    <property type="entry name" value="Transglutaminase-like"/>
</dbReference>
<dbReference type="InterPro" id="IPR008958">
    <property type="entry name" value="Transglutaminase_C"/>
</dbReference>
<name>A0ABN9LUI2_9NEOB</name>
<sequence>MFITETGPSPSEQNRTKTIFPLFDNGNQKSWSSVLTSSNSNALTVAINSPSDAVIGYYILSVSKNTSSTQPLSPQPIGGFYLLFNPWSQEDDVFLADENERQEYVLNERGVIFMGSDTDMLGMTWNYNQFEKSILEICFAILDRSINCQKDPVTDVAQRNDPLYVCRVLNATVNSKDENGVLVENWSGFYDDGVSPSSWNGSSAILKSWYLKGYKPVKYGQCWVYGGVLCTVLRCLGIPTRVITNFNSAQDKNGNLYIDIFYDNRGSSNKSVQDLMWNFHVWNEAWFNRKDVDSAYNGWQVMDATPLEKSDGIYCCGPAPRVAIKEGDVNLKYDVAFMFASVNADLAHWINFDDGTKKRISNDTKYIGKYISTKAVGSDDRVDVTNLYKYPEGSLEERQVFEKAVNKLLDSPLVELEKKLLYFRKRGEQKPKIGTMLSGMFSLPQVPSLGQDIYMILNLHNLTADNIRVIVNMTSSSILYTGKHKYEIWADAKIAPLGPSQEKNISIPLTYAQYKKYMDEDNLIRMTALCEVEGTDERILVEKDIILVKPPITIKGYGAHTAKYYGYGAHTAKYYPASDAPKLAYCTGSASFSPSCCRGKAVSARRIGEHTVWSSDATMQLVYIVNLQEHTIPCNQEARGLPPLNPGEKTEVIFSITPFKSGNYISVIKMHFGTNLPAGRFGGRTAHAPAILEDGGAQEEDGRDPGWIVTDESPKGLKRFLCYQ</sequence>